<dbReference type="InterPro" id="IPR036236">
    <property type="entry name" value="Znf_C2H2_sf"/>
</dbReference>
<feature type="compositionally biased region" description="Basic residues" evidence="11">
    <location>
        <begin position="1"/>
        <end position="11"/>
    </location>
</feature>
<dbReference type="FunFam" id="3.30.160.60:FF:000624">
    <property type="entry name" value="zinc finger protein 697"/>
    <property type="match status" value="1"/>
</dbReference>
<comment type="subcellular location">
    <subcellularLocation>
        <location evidence="1">Nucleus</location>
    </subcellularLocation>
</comment>
<feature type="domain" description="C2H2-type" evidence="12">
    <location>
        <begin position="241"/>
        <end position="268"/>
    </location>
</feature>
<dbReference type="GO" id="GO:0000978">
    <property type="term" value="F:RNA polymerase II cis-regulatory region sequence-specific DNA binding"/>
    <property type="evidence" value="ECO:0007669"/>
    <property type="project" value="TreeGrafter"/>
</dbReference>
<protein>
    <recommendedName>
        <fullName evidence="12">C2H2-type domain-containing protein</fullName>
    </recommendedName>
</protein>
<feature type="domain" description="C2H2-type" evidence="12">
    <location>
        <begin position="443"/>
        <end position="471"/>
    </location>
</feature>
<evidence type="ECO:0000256" key="7">
    <source>
        <dbReference type="ARBA" id="ARBA00023125"/>
    </source>
</evidence>
<dbReference type="FunFam" id="3.30.160.60:FF:000167">
    <property type="entry name" value="Zinc finger protein 521"/>
    <property type="match status" value="1"/>
</dbReference>
<feature type="compositionally biased region" description="Polar residues" evidence="11">
    <location>
        <begin position="1468"/>
        <end position="1483"/>
    </location>
</feature>
<keyword evidence="7" id="KW-0238">DNA-binding</keyword>
<keyword evidence="8" id="KW-0804">Transcription</keyword>
<feature type="domain" description="C2H2-type" evidence="12">
    <location>
        <begin position="1400"/>
        <end position="1427"/>
    </location>
</feature>
<feature type="domain" description="C2H2-type" evidence="12">
    <location>
        <begin position="1213"/>
        <end position="1235"/>
    </location>
</feature>
<feature type="domain" description="C2H2-type" evidence="12">
    <location>
        <begin position="1279"/>
        <end position="1306"/>
    </location>
</feature>
<dbReference type="FunFam" id="3.30.160.60:FF:000446">
    <property type="entry name" value="Zinc finger protein"/>
    <property type="match status" value="1"/>
</dbReference>
<evidence type="ECO:0000256" key="9">
    <source>
        <dbReference type="ARBA" id="ARBA00023242"/>
    </source>
</evidence>
<evidence type="ECO:0000256" key="5">
    <source>
        <dbReference type="ARBA" id="ARBA00022833"/>
    </source>
</evidence>
<keyword evidence="6" id="KW-0805">Transcription regulation</keyword>
<dbReference type="Gene3D" id="3.30.160.60">
    <property type="entry name" value="Classic Zinc Finger"/>
    <property type="match status" value="18"/>
</dbReference>
<keyword evidence="5" id="KW-0862">Zinc</keyword>
<evidence type="ECO:0000256" key="6">
    <source>
        <dbReference type="ARBA" id="ARBA00023015"/>
    </source>
</evidence>
<evidence type="ECO:0000256" key="8">
    <source>
        <dbReference type="ARBA" id="ARBA00023163"/>
    </source>
</evidence>
<feature type="domain" description="C2H2-type" evidence="12">
    <location>
        <begin position="1128"/>
        <end position="1155"/>
    </location>
</feature>
<dbReference type="Pfam" id="PF13912">
    <property type="entry name" value="zf-C2H2_6"/>
    <property type="match status" value="2"/>
</dbReference>
<feature type="domain" description="C2H2-type" evidence="12">
    <location>
        <begin position="1058"/>
        <end position="1085"/>
    </location>
</feature>
<feature type="region of interest" description="Disordered" evidence="11">
    <location>
        <begin position="1"/>
        <end position="54"/>
    </location>
</feature>
<evidence type="ECO:0000256" key="2">
    <source>
        <dbReference type="ARBA" id="ARBA00022723"/>
    </source>
</evidence>
<dbReference type="GO" id="GO:0001228">
    <property type="term" value="F:DNA-binding transcription activator activity, RNA polymerase II-specific"/>
    <property type="evidence" value="ECO:0007669"/>
    <property type="project" value="TreeGrafter"/>
</dbReference>
<evidence type="ECO:0000313" key="13">
    <source>
        <dbReference type="EMBL" id="KAK3603395.1"/>
    </source>
</evidence>
<feature type="domain" description="C2H2-type" evidence="12">
    <location>
        <begin position="635"/>
        <end position="657"/>
    </location>
</feature>
<dbReference type="FunFam" id="3.30.160.60:FF:000870">
    <property type="entry name" value="zinc finger protein 197 isoform X1"/>
    <property type="match status" value="2"/>
</dbReference>
<evidence type="ECO:0000259" key="12">
    <source>
        <dbReference type="PROSITE" id="PS50157"/>
    </source>
</evidence>
<feature type="domain" description="C2H2-type" evidence="12">
    <location>
        <begin position="476"/>
        <end position="505"/>
    </location>
</feature>
<feature type="domain" description="C2H2-type" evidence="12">
    <location>
        <begin position="185"/>
        <end position="212"/>
    </location>
</feature>
<dbReference type="InterPro" id="IPR013087">
    <property type="entry name" value="Znf_C2H2_type"/>
</dbReference>
<reference evidence="13" key="1">
    <citation type="journal article" date="2021" name="Genome Biol. Evol.">
        <title>A High-Quality Reference Genome for a Parasitic Bivalve with Doubly Uniparental Inheritance (Bivalvia: Unionida).</title>
        <authorList>
            <person name="Smith C.H."/>
        </authorList>
    </citation>
    <scope>NUCLEOTIDE SEQUENCE</scope>
    <source>
        <strain evidence="13">CHS0354</strain>
    </source>
</reference>
<feature type="domain" description="C2H2-type" evidence="12">
    <location>
        <begin position="157"/>
        <end position="184"/>
    </location>
</feature>
<feature type="compositionally biased region" description="Acidic residues" evidence="11">
    <location>
        <begin position="17"/>
        <end position="30"/>
    </location>
</feature>
<dbReference type="PANTHER" id="PTHR24376">
    <property type="entry name" value="ZINC FINGER PROTEIN"/>
    <property type="match status" value="1"/>
</dbReference>
<accession>A0AAE0T408</accession>
<feature type="domain" description="C2H2-type" evidence="12">
    <location>
        <begin position="860"/>
        <end position="883"/>
    </location>
</feature>
<evidence type="ECO:0000256" key="4">
    <source>
        <dbReference type="ARBA" id="ARBA00022771"/>
    </source>
</evidence>
<feature type="domain" description="C2H2-type" evidence="12">
    <location>
        <begin position="1242"/>
        <end position="1269"/>
    </location>
</feature>
<organism evidence="13 14">
    <name type="scientific">Potamilus streckersoni</name>
    <dbReference type="NCBI Taxonomy" id="2493646"/>
    <lineage>
        <taxon>Eukaryota</taxon>
        <taxon>Metazoa</taxon>
        <taxon>Spiralia</taxon>
        <taxon>Lophotrochozoa</taxon>
        <taxon>Mollusca</taxon>
        <taxon>Bivalvia</taxon>
        <taxon>Autobranchia</taxon>
        <taxon>Heteroconchia</taxon>
        <taxon>Palaeoheterodonta</taxon>
        <taxon>Unionida</taxon>
        <taxon>Unionoidea</taxon>
        <taxon>Unionidae</taxon>
        <taxon>Ambleminae</taxon>
        <taxon>Lampsilini</taxon>
        <taxon>Potamilus</taxon>
    </lineage>
</organism>
<feature type="domain" description="C2H2-type" evidence="12">
    <location>
        <begin position="1309"/>
        <end position="1337"/>
    </location>
</feature>
<evidence type="ECO:0000256" key="11">
    <source>
        <dbReference type="SAM" id="MobiDB-lite"/>
    </source>
</evidence>
<dbReference type="PROSITE" id="PS00028">
    <property type="entry name" value="ZINC_FINGER_C2H2_1"/>
    <property type="match status" value="29"/>
</dbReference>
<dbReference type="GO" id="GO:0008270">
    <property type="term" value="F:zinc ion binding"/>
    <property type="evidence" value="ECO:0007669"/>
    <property type="project" value="UniProtKB-KW"/>
</dbReference>
<dbReference type="FunFam" id="3.30.160.60:FF:000012">
    <property type="entry name" value="RB-associated KRAB zinc finger protein-like"/>
    <property type="match status" value="1"/>
</dbReference>
<reference evidence="13" key="3">
    <citation type="submission" date="2023-05" db="EMBL/GenBank/DDBJ databases">
        <authorList>
            <person name="Smith C.H."/>
        </authorList>
    </citation>
    <scope>NUCLEOTIDE SEQUENCE</scope>
    <source>
        <strain evidence="13">CHS0354</strain>
        <tissue evidence="13">Mantle</tissue>
    </source>
</reference>
<feature type="region of interest" description="Disordered" evidence="11">
    <location>
        <begin position="103"/>
        <end position="122"/>
    </location>
</feature>
<evidence type="ECO:0000313" key="14">
    <source>
        <dbReference type="Proteomes" id="UP001195483"/>
    </source>
</evidence>
<name>A0AAE0T408_9BIVA</name>
<dbReference type="SUPFAM" id="SSF57667">
    <property type="entry name" value="beta-beta-alpha zinc fingers"/>
    <property type="match status" value="15"/>
</dbReference>
<keyword evidence="3" id="KW-0677">Repeat</keyword>
<dbReference type="GO" id="GO:0005634">
    <property type="term" value="C:nucleus"/>
    <property type="evidence" value="ECO:0007669"/>
    <property type="project" value="UniProtKB-SubCell"/>
</dbReference>
<proteinExistence type="predicted"/>
<dbReference type="FunFam" id="3.30.160.60:FF:000736">
    <property type="entry name" value="Zinc finger protein 423"/>
    <property type="match status" value="1"/>
</dbReference>
<feature type="domain" description="C2H2-type" evidence="12">
    <location>
        <begin position="213"/>
        <end position="240"/>
    </location>
</feature>
<feature type="domain" description="C2H2-type" evidence="12">
    <location>
        <begin position="290"/>
        <end position="313"/>
    </location>
</feature>
<dbReference type="Proteomes" id="UP001195483">
    <property type="component" value="Unassembled WGS sequence"/>
</dbReference>
<dbReference type="SMART" id="SM00355">
    <property type="entry name" value="ZnF_C2H2"/>
    <property type="match status" value="35"/>
</dbReference>
<feature type="domain" description="C2H2-type" evidence="12">
    <location>
        <begin position="723"/>
        <end position="746"/>
    </location>
</feature>
<feature type="compositionally biased region" description="Polar residues" evidence="11">
    <location>
        <begin position="103"/>
        <end position="118"/>
    </location>
</feature>
<reference evidence="13" key="2">
    <citation type="journal article" date="2021" name="Genome Biol. Evol.">
        <title>Developing a high-quality reference genome for a parasitic bivalve with doubly uniparental inheritance (Bivalvia: Unionida).</title>
        <authorList>
            <person name="Smith C.H."/>
        </authorList>
    </citation>
    <scope>NUCLEOTIDE SEQUENCE</scope>
    <source>
        <strain evidence="13">CHS0354</strain>
        <tissue evidence="13">Mantle</tissue>
    </source>
</reference>
<comment type="caution">
    <text evidence="13">The sequence shown here is derived from an EMBL/GenBank/DDBJ whole genome shotgun (WGS) entry which is preliminary data.</text>
</comment>
<feature type="domain" description="C2H2-type" evidence="12">
    <location>
        <begin position="753"/>
        <end position="780"/>
    </location>
</feature>
<keyword evidence="14" id="KW-1185">Reference proteome</keyword>
<feature type="domain" description="C2H2-type" evidence="12">
    <location>
        <begin position="1344"/>
        <end position="1371"/>
    </location>
</feature>
<evidence type="ECO:0000256" key="1">
    <source>
        <dbReference type="ARBA" id="ARBA00004123"/>
    </source>
</evidence>
<sequence>MSRRKQARPRSCKREEGEEASLEGQEEELEGTTAAKSLRLTAKENAETGTTETKHLETCAKKNDEMHTEVFRCENCSATFDNLVQFMDHRNTECSIPDLVSWKTDNTSRSETPSSLGSVENEKNVTQLDDLPVSPSSKNLDPEQVPYSNGVDDANPYSCQFCEKAFSRLSYLKIHEQVHEDLLPFKCNFCSRLFRHKRSRDRHVKLHTGDKKYKCTQCDSAFARSDHLKSHMKTHDVCKPFQCAICNRGFTHVAALTTHMSTHTNDQITEITAVTNTAGSTPVTDPSKEFRCSECKQVFSNENELHIHIAEHSFSALDDKSIQCSFCTTICIGQLALQLHVEHFHSSDNLNKCGLCCTHFTTLDELRQHMRMHESVEEGHPETAKKSHPVEFPQKLIQSSVTGNVGSFEILVCPYCLRDDFDTLEILELHMQSVHSVKSTEVYTCNYCNAPYKNLYSLHEHMRAVHQNQPSMGIKYPCSRCSKEFPSIETLADHKKRHHHSGSSSKSANNSVYCVQCALTYPSPAALQEHISTAHKILPKTDSKTQKVRNLSAGNVSAKQKGVTPQKTTTSLLHSALIPDSVFISLAQIPTSSVKVLETPDDQLTCDQCNSVFPDLTNFTAHMKLHMDSVMGGQYLCNRCNKHFLSEEQLEAHLSSHFLSVVTEYGCTSCVKLFSKPDELQKHLMDIHAHHLYRCSLCKEIFDSKVNVQVHFAIKHSNECKIYKCNQCNMAFRSESEWQIHVRITHLQMSKPYRCLFCKESFPTEMDLQCHLATHNKPFKCSMCNESFLVEFLLDKHIQNIHSGPTSSTSTSNKPTDIQISSTVAVKIERDADFIKRPEQLDQTGRAGNSIVWRSSDELYRCNICDMKFNQVSLLQSHKAHDHGLKSVFTSSNIAPSVSPQNVVSSQDMSAESSIPRDAVLSFSSAPLNIPIPSLPSLTSSLSSSLTTMSLPLNIPEPLSPYSDKMSISSFFSCTFCSQTFKSKADLDKHNKIHLNTGSQKCNICDEVFPSSGILAEHKLQHCKIQQGNTCVSCKMSLRNEDQFYIHSQEHGFQGAVMQCIICRQTLASLVELQMHGKHHFQNKPTFFTCCVCLKSFDSNENLVSKLNSSGRMYYVCKPCYHGETSEHICKQCGAKFGTSSHLEAHASAHKKTYQCIKCQESFNSEREIQMHVATHVMMEGNFHQCKLCSTVFDSPYRLQCHLIEHTYRDSEFTCSVCCKTFNNASEIQSHALEHGLSARRYGCSHCNQIFFFSAELENHMFSHDVPNSSPTPSSTLELKVPDCNKTFSSAVNLNNHYKVHDKKSESTIKCSLCSEIFSNVTNLQRHFISSHTASELDPPKKVYQCSDCRKEFPCLSNLQGHMRMHKSGAKFPCPMCKKIFALSRNLKIHMRSHSGEKPYECPICKKRFSRKENRKVHLKSHTGSKPFICPICSKSFSRKSHVREHTRTHYIQNGTTSSHEIHDFDMNSESMSGTSEENSNSAECMGEEELSDLDDKEMPQEVTSTSTIPEELNGEKFISNIC</sequence>
<dbReference type="PROSITE" id="PS50157">
    <property type="entry name" value="ZINC_FINGER_C2H2_2"/>
    <property type="match status" value="28"/>
</dbReference>
<feature type="compositionally biased region" description="Acidic residues" evidence="11">
    <location>
        <begin position="1486"/>
        <end position="1496"/>
    </location>
</feature>
<evidence type="ECO:0000256" key="3">
    <source>
        <dbReference type="ARBA" id="ARBA00022737"/>
    </source>
</evidence>
<keyword evidence="4 10" id="KW-0863">Zinc-finger</keyword>
<feature type="domain" description="C2H2-type" evidence="12">
    <location>
        <begin position="1428"/>
        <end position="1455"/>
    </location>
</feature>
<feature type="domain" description="C2H2-type" evidence="12">
    <location>
        <begin position="351"/>
        <end position="378"/>
    </location>
</feature>
<feature type="region of interest" description="Disordered" evidence="11">
    <location>
        <begin position="1466"/>
        <end position="1523"/>
    </location>
</feature>
<feature type="compositionally biased region" description="Basic and acidic residues" evidence="11">
    <location>
        <begin position="41"/>
        <end position="54"/>
    </location>
</feature>
<feature type="domain" description="C2H2-type" evidence="12">
    <location>
        <begin position="1154"/>
        <end position="1181"/>
    </location>
</feature>
<keyword evidence="9" id="KW-0539">Nucleus</keyword>
<gene>
    <name evidence="13" type="ORF">CHS0354_009377</name>
</gene>
<keyword evidence="2" id="KW-0479">Metal-binding</keyword>
<feature type="domain" description="C2H2-type" evidence="12">
    <location>
        <begin position="693"/>
        <end position="721"/>
    </location>
</feature>
<feature type="domain" description="C2H2-type" evidence="12">
    <location>
        <begin position="665"/>
        <end position="689"/>
    </location>
</feature>
<dbReference type="PANTHER" id="PTHR24376:SF243">
    <property type="entry name" value="C2H2-TYPE DOMAIN-CONTAINING PROTEIN"/>
    <property type="match status" value="1"/>
</dbReference>
<evidence type="ECO:0000256" key="10">
    <source>
        <dbReference type="PROSITE-ProRule" id="PRU00042"/>
    </source>
</evidence>
<feature type="domain" description="C2H2-type" evidence="12">
    <location>
        <begin position="1372"/>
        <end position="1399"/>
    </location>
</feature>
<dbReference type="EMBL" id="JAEAOA010000609">
    <property type="protein sequence ID" value="KAK3603395.1"/>
    <property type="molecule type" value="Genomic_DNA"/>
</dbReference>
<feature type="domain" description="C2H2-type" evidence="12">
    <location>
        <begin position="779"/>
        <end position="807"/>
    </location>
</feature>
<dbReference type="Pfam" id="PF00096">
    <property type="entry name" value="zf-C2H2"/>
    <property type="match status" value="11"/>
</dbReference>
<feature type="domain" description="C2H2-type" evidence="12">
    <location>
        <begin position="972"/>
        <end position="999"/>
    </location>
</feature>
<feature type="domain" description="C2H2-type" evidence="12">
    <location>
        <begin position="604"/>
        <end position="631"/>
    </location>
</feature>